<organism evidence="1 2">
    <name type="scientific">Bariatricus massiliensis</name>
    <dbReference type="NCBI Taxonomy" id="1745713"/>
    <lineage>
        <taxon>Bacteria</taxon>
        <taxon>Bacillati</taxon>
        <taxon>Bacillota</taxon>
        <taxon>Clostridia</taxon>
        <taxon>Lachnospirales</taxon>
        <taxon>Lachnospiraceae</taxon>
        <taxon>Bariatricus</taxon>
    </lineage>
</organism>
<gene>
    <name evidence="1" type="ORF">LIZ65_00215</name>
</gene>
<keyword evidence="2" id="KW-1185">Reference proteome</keyword>
<evidence type="ECO:0000313" key="1">
    <source>
        <dbReference type="EMBL" id="MCB7385700.1"/>
    </source>
</evidence>
<reference evidence="1 2" key="1">
    <citation type="submission" date="2021-10" db="EMBL/GenBank/DDBJ databases">
        <title>Collection of gut derived symbiotic bacterial strains cultured from healthy donors.</title>
        <authorList>
            <person name="Lin H."/>
            <person name="Littmann E."/>
            <person name="Kohout C."/>
            <person name="Pamer E.G."/>
        </authorList>
    </citation>
    <scope>NUCLEOTIDE SEQUENCE [LARGE SCALE GENOMIC DNA]</scope>
    <source>
        <strain evidence="1 2">DFI.1.165</strain>
    </source>
</reference>
<protein>
    <submittedName>
        <fullName evidence="1">PcfB family protein</fullName>
    </submittedName>
</protein>
<proteinExistence type="predicted"/>
<comment type="caution">
    <text evidence="1">The sequence shown here is derived from an EMBL/GenBank/DDBJ whole genome shotgun (WGS) entry which is preliminary data.</text>
</comment>
<evidence type="ECO:0000313" key="2">
    <source>
        <dbReference type="Proteomes" id="UP001299546"/>
    </source>
</evidence>
<sequence length="156" mass="17613">MQEEVNERTVALSVKAAKLTGRVLASALQKWLADHKKAHEAGLTPHGRQSVKKLMGHEGAKNSIQLKGAPRQFDRVARKFNVDYAFYKTGPKDYLLFFKAGQADAITAAFSEYTKRTLHKGKEKPSIIGQLRKFTELAKERQPEHQRAREAVKGER</sequence>
<name>A0ABS8DBA1_9FIRM</name>
<accession>A0ABS8DBA1</accession>
<dbReference type="RefSeq" id="WP_066731595.1">
    <property type="nucleotide sequence ID" value="NZ_JAJCIQ010000001.1"/>
</dbReference>
<dbReference type="InterPro" id="IPR024234">
    <property type="entry name" value="DUF3801"/>
</dbReference>
<dbReference type="Pfam" id="PF12687">
    <property type="entry name" value="DUF3801"/>
    <property type="match status" value="1"/>
</dbReference>
<dbReference type="Proteomes" id="UP001299546">
    <property type="component" value="Unassembled WGS sequence"/>
</dbReference>
<dbReference type="EMBL" id="JAJCIS010000001">
    <property type="protein sequence ID" value="MCB7385700.1"/>
    <property type="molecule type" value="Genomic_DNA"/>
</dbReference>